<keyword evidence="1" id="KW-1133">Transmembrane helix</keyword>
<feature type="transmembrane region" description="Helical" evidence="1">
    <location>
        <begin position="49"/>
        <end position="73"/>
    </location>
</feature>
<evidence type="ECO:0000256" key="1">
    <source>
        <dbReference type="SAM" id="Phobius"/>
    </source>
</evidence>
<accession>A0ABS2SQW4</accession>
<feature type="transmembrane region" description="Helical" evidence="1">
    <location>
        <begin position="12"/>
        <end position="37"/>
    </location>
</feature>
<evidence type="ECO:0008006" key="4">
    <source>
        <dbReference type="Google" id="ProtNLM"/>
    </source>
</evidence>
<dbReference type="Proteomes" id="UP001179280">
    <property type="component" value="Unassembled WGS sequence"/>
</dbReference>
<feature type="transmembrane region" description="Helical" evidence="1">
    <location>
        <begin position="143"/>
        <end position="171"/>
    </location>
</feature>
<gene>
    <name evidence="2" type="ORF">JOC54_001134</name>
</gene>
<keyword evidence="3" id="KW-1185">Reference proteome</keyword>
<feature type="transmembrane region" description="Helical" evidence="1">
    <location>
        <begin position="215"/>
        <end position="241"/>
    </location>
</feature>
<dbReference type="RefSeq" id="WP_035418528.1">
    <property type="nucleotide sequence ID" value="NZ_JAFBCV010000003.1"/>
</dbReference>
<evidence type="ECO:0000313" key="2">
    <source>
        <dbReference type="EMBL" id="MBM7837903.1"/>
    </source>
</evidence>
<protein>
    <recommendedName>
        <fullName evidence="4">ABC-2 type transport system permease protein</fullName>
    </recommendedName>
</protein>
<dbReference type="EMBL" id="JAFBCV010000003">
    <property type="protein sequence ID" value="MBM7837903.1"/>
    <property type="molecule type" value="Genomic_DNA"/>
</dbReference>
<sequence length="247" mass="28787">MKSFIFYLKRDLRLLLPLNLILFLVIVLGMGSVLILRMNISRPLETIDFSVIAFFLFFLMLVGGLIISVEALWREWRLGTQFGWYLSQGTLHLKLWSKVIAIYLWQGVQLLLTLFLFFGVAYLTSTQATVNEMLNELRLPSPFLLQLIWSTFIVPLSSIMMILLAAFLYFGLKTKWRFIYMGGYFILAVILYPYIYLKFDQNDGALTQAPFLVEILQIETMQIVLDGILFIGIYALLYWFVKNKIEL</sequence>
<reference evidence="2" key="1">
    <citation type="submission" date="2021-01" db="EMBL/GenBank/DDBJ databases">
        <title>Genomic Encyclopedia of Type Strains, Phase IV (KMG-IV): sequencing the most valuable type-strain genomes for metagenomic binning, comparative biology and taxonomic classification.</title>
        <authorList>
            <person name="Goeker M."/>
        </authorList>
    </citation>
    <scope>NUCLEOTIDE SEQUENCE</scope>
    <source>
        <strain evidence="2">DSM 21943</strain>
    </source>
</reference>
<feature type="transmembrane region" description="Helical" evidence="1">
    <location>
        <begin position="178"/>
        <end position="195"/>
    </location>
</feature>
<keyword evidence="1" id="KW-0472">Membrane</keyword>
<keyword evidence="1" id="KW-0812">Transmembrane</keyword>
<evidence type="ECO:0000313" key="3">
    <source>
        <dbReference type="Proteomes" id="UP001179280"/>
    </source>
</evidence>
<proteinExistence type="predicted"/>
<comment type="caution">
    <text evidence="2">The sequence shown here is derived from an EMBL/GenBank/DDBJ whole genome shotgun (WGS) entry which is preliminary data.</text>
</comment>
<organism evidence="2 3">
    <name type="scientific">Shouchella xiaoxiensis</name>
    <dbReference type="NCBI Taxonomy" id="766895"/>
    <lineage>
        <taxon>Bacteria</taxon>
        <taxon>Bacillati</taxon>
        <taxon>Bacillota</taxon>
        <taxon>Bacilli</taxon>
        <taxon>Bacillales</taxon>
        <taxon>Bacillaceae</taxon>
        <taxon>Shouchella</taxon>
    </lineage>
</organism>
<feature type="transmembrane region" description="Helical" evidence="1">
    <location>
        <begin position="100"/>
        <end position="123"/>
    </location>
</feature>
<name>A0ABS2SQW4_9BACI</name>